<evidence type="ECO:0000313" key="5">
    <source>
        <dbReference type="Proteomes" id="UP000185093"/>
    </source>
</evidence>
<feature type="domain" description="Metallo-beta-lactamase" evidence="2">
    <location>
        <begin position="13"/>
        <end position="230"/>
    </location>
</feature>
<dbReference type="SMART" id="SM01027">
    <property type="entry name" value="Beta-Casp"/>
    <property type="match status" value="1"/>
</dbReference>
<dbReference type="InterPro" id="IPR011108">
    <property type="entry name" value="RMMBL"/>
</dbReference>
<feature type="domain" description="Beta-Casp" evidence="3">
    <location>
        <begin position="250"/>
        <end position="375"/>
    </location>
</feature>
<reference evidence="4 5" key="1">
    <citation type="submission" date="2016-11" db="EMBL/GenBank/DDBJ databases">
        <authorList>
            <person name="Varghese N."/>
            <person name="Submissions S."/>
        </authorList>
    </citation>
    <scope>NUCLEOTIDE SEQUENCE [LARGE SCALE GENOMIC DNA]</scope>
    <source>
        <strain evidence="4 5">DSM 20664</strain>
    </source>
</reference>
<dbReference type="SMART" id="SM00849">
    <property type="entry name" value="Lactamase_B"/>
    <property type="match status" value="1"/>
</dbReference>
<name>A0ABY1JDA5_9BACT</name>
<accession>A0ABY1JDA5</accession>
<evidence type="ECO:0000313" key="4">
    <source>
        <dbReference type="EMBL" id="SIN68147.1"/>
    </source>
</evidence>
<dbReference type="Gene3D" id="3.60.15.10">
    <property type="entry name" value="Ribonuclease Z/Hydroxyacylglutathione hydrolase-like"/>
    <property type="match status" value="1"/>
</dbReference>
<evidence type="ECO:0000256" key="1">
    <source>
        <dbReference type="ARBA" id="ARBA00022801"/>
    </source>
</evidence>
<organism evidence="4 5">
    <name type="scientific">Acetomicrobium flavidum</name>
    <dbReference type="NCBI Taxonomy" id="49896"/>
    <lineage>
        <taxon>Bacteria</taxon>
        <taxon>Thermotogati</taxon>
        <taxon>Synergistota</taxon>
        <taxon>Synergistia</taxon>
        <taxon>Synergistales</taxon>
        <taxon>Acetomicrobiaceae</taxon>
        <taxon>Acetomicrobium</taxon>
    </lineage>
</organism>
<keyword evidence="1" id="KW-0378">Hydrolase</keyword>
<evidence type="ECO:0000259" key="3">
    <source>
        <dbReference type="SMART" id="SM01027"/>
    </source>
</evidence>
<keyword evidence="5" id="KW-1185">Reference proteome</keyword>
<dbReference type="Pfam" id="PF10996">
    <property type="entry name" value="Beta-Casp"/>
    <property type="match status" value="1"/>
</dbReference>
<dbReference type="InterPro" id="IPR036866">
    <property type="entry name" value="RibonucZ/Hydroxyglut_hydro"/>
</dbReference>
<dbReference type="SUPFAM" id="SSF56281">
    <property type="entry name" value="Metallo-hydrolase/oxidoreductase"/>
    <property type="match status" value="1"/>
</dbReference>
<dbReference type="CDD" id="cd16295">
    <property type="entry name" value="TTHA0252-CPSF-like_MBL-fold"/>
    <property type="match status" value="1"/>
</dbReference>
<dbReference type="EMBL" id="FSQZ01000001">
    <property type="protein sequence ID" value="SIN68147.1"/>
    <property type="molecule type" value="Genomic_DNA"/>
</dbReference>
<dbReference type="InterPro" id="IPR001279">
    <property type="entry name" value="Metallo-B-lactamas"/>
</dbReference>
<dbReference type="Pfam" id="PF07521">
    <property type="entry name" value="RMMBL"/>
    <property type="match status" value="1"/>
</dbReference>
<dbReference type="Gene3D" id="3.40.50.10890">
    <property type="match status" value="1"/>
</dbReference>
<dbReference type="InterPro" id="IPR022712">
    <property type="entry name" value="Beta_Casp"/>
</dbReference>
<protein>
    <submittedName>
        <fullName evidence="4">Metallo-beta-lactamase family protein</fullName>
    </submittedName>
</protein>
<dbReference type="Pfam" id="PF00753">
    <property type="entry name" value="Lactamase_B"/>
    <property type="match status" value="1"/>
</dbReference>
<comment type="caution">
    <text evidence="4">The sequence shown here is derived from an EMBL/GenBank/DDBJ whole genome shotgun (WGS) entry which is preliminary data.</text>
</comment>
<sequence>MRLGIYGSAGEVTGSNYLIEHDGSKLLVDCGIFQGRDEDRRNSEPFPFDPTTVDAVLLTHAHLDHSGRIPLLVKRGFKGKIYATTPTLELCEILWRDSARLMREEAEWKTRKNRRKGLPSVSPLFTEKDIDRAMEYFAPLSYDDIYEVAPKVKARFRDAGHILGSSMIEVWIGEESVKLVFSGDLGQQVTVLDRNPAVINDADYVIIESTYGDRNHKNLEDTRREFASIIEESLKDRSKILIPTFVVDRVQRLLYEFVVLQETGILKEDIPIYFDSPMGVKTTDVYRKYSSLLSAEIQERLLKNTDPFSPKGLREVTTPEESKMINDVSFAIVLAGSGMANGGRIVHHLKHNLWNPRSHLIFVGYQASGTLGRLIIDGARFVKVAGEEVAVKCKVHTIGGFSAHAGKDDLIAWASNFKTKPIFIVTHGERNASNSLASEIRKLGYEVIVPQMGYEMLLTRGRPTVERRTEAPSERTPDLQEMVKEMDLLLASLNDALREAEASEEVKSLLLSAKVLLEIANRRAASEVKQ</sequence>
<dbReference type="RefSeq" id="WP_074199554.1">
    <property type="nucleotide sequence ID" value="NZ_FSQZ01000001.1"/>
</dbReference>
<dbReference type="PANTHER" id="PTHR11203">
    <property type="entry name" value="CLEAVAGE AND POLYADENYLATION SPECIFICITY FACTOR FAMILY MEMBER"/>
    <property type="match status" value="1"/>
</dbReference>
<dbReference type="PANTHER" id="PTHR11203:SF37">
    <property type="entry name" value="INTEGRATOR COMPLEX SUBUNIT 11"/>
    <property type="match status" value="1"/>
</dbReference>
<dbReference type="InterPro" id="IPR050698">
    <property type="entry name" value="MBL"/>
</dbReference>
<proteinExistence type="predicted"/>
<dbReference type="Proteomes" id="UP000185093">
    <property type="component" value="Unassembled WGS sequence"/>
</dbReference>
<gene>
    <name evidence="4" type="ORF">SAMN05444368_1137</name>
</gene>
<evidence type="ECO:0000259" key="2">
    <source>
        <dbReference type="SMART" id="SM00849"/>
    </source>
</evidence>